<dbReference type="InterPro" id="IPR026021">
    <property type="entry name" value="YdjA-like"/>
</dbReference>
<dbReference type="AlphaFoldDB" id="A0A3L7JPQ8"/>
<evidence type="ECO:0000256" key="4">
    <source>
        <dbReference type="ARBA" id="ARBA00022643"/>
    </source>
</evidence>
<keyword evidence="3" id="KW-0285">Flavoprotein</keyword>
<keyword evidence="6" id="KW-0560">Oxidoreductase</keyword>
<gene>
    <name evidence="9" type="ORF">D9X91_19770</name>
</gene>
<sequence length="161" mass="18374">MNILDIIKTRRNIKKFKKDPIDKSKVMEWLDAATWAPNHKMTEPWEILFLGPETREQINHKTNFGDAPVVFVVISKKGKTEVEREENIAATACFVQNYMLAAWAEGIGTFWSSVAISQRNRDILNISDEYDVIGVISSGFPEEIPEPKPRVAITEKVKELN</sequence>
<dbReference type="InterPro" id="IPR029479">
    <property type="entry name" value="Nitroreductase"/>
</dbReference>
<reference evidence="9 10" key="1">
    <citation type="submission" date="2018-10" db="EMBL/GenBank/DDBJ databases">
        <title>Falsibacillus sp. genome draft.</title>
        <authorList>
            <person name="Shi S."/>
        </authorList>
    </citation>
    <scope>NUCLEOTIDE SEQUENCE [LARGE SCALE GENOMIC DNA]</scope>
    <source>
        <strain evidence="9 10">GY 10110</strain>
    </source>
</reference>
<evidence type="ECO:0000313" key="9">
    <source>
        <dbReference type="EMBL" id="RLQ92314.1"/>
    </source>
</evidence>
<dbReference type="RefSeq" id="WP_121682379.1">
    <property type="nucleotide sequence ID" value="NZ_RCVZ01000019.1"/>
</dbReference>
<dbReference type="PANTHER" id="PTHR43821:SF1">
    <property type="entry name" value="NAD(P)H NITROREDUCTASE YDJA-RELATED"/>
    <property type="match status" value="1"/>
</dbReference>
<proteinExistence type="inferred from homology"/>
<keyword evidence="4" id="KW-0288">FMN</keyword>
<keyword evidence="10" id="KW-1185">Reference proteome</keyword>
<keyword evidence="5" id="KW-0521">NADP</keyword>
<feature type="domain" description="Nitroreductase" evidence="8">
    <location>
        <begin position="7"/>
        <end position="59"/>
    </location>
</feature>
<comment type="similarity">
    <text evidence="2">Belongs to the nitroreductase family.</text>
</comment>
<evidence type="ECO:0000256" key="2">
    <source>
        <dbReference type="ARBA" id="ARBA00007118"/>
    </source>
</evidence>
<feature type="domain" description="Nitroreductase" evidence="8">
    <location>
        <begin position="62"/>
        <end position="139"/>
    </location>
</feature>
<evidence type="ECO:0000256" key="1">
    <source>
        <dbReference type="ARBA" id="ARBA00001917"/>
    </source>
</evidence>
<accession>A0A3L7JPQ8</accession>
<evidence type="ECO:0000256" key="3">
    <source>
        <dbReference type="ARBA" id="ARBA00022630"/>
    </source>
</evidence>
<comment type="caution">
    <text evidence="9">The sequence shown here is derived from an EMBL/GenBank/DDBJ whole genome shotgun (WGS) entry which is preliminary data.</text>
</comment>
<dbReference type="Pfam" id="PF00881">
    <property type="entry name" value="Nitroreductase"/>
    <property type="match status" value="2"/>
</dbReference>
<dbReference type="EMBL" id="RCVZ01000019">
    <property type="protein sequence ID" value="RLQ92314.1"/>
    <property type="molecule type" value="Genomic_DNA"/>
</dbReference>
<dbReference type="Gene3D" id="3.40.109.10">
    <property type="entry name" value="NADH Oxidase"/>
    <property type="match status" value="1"/>
</dbReference>
<dbReference type="GO" id="GO:0016491">
    <property type="term" value="F:oxidoreductase activity"/>
    <property type="evidence" value="ECO:0007669"/>
    <property type="project" value="UniProtKB-KW"/>
</dbReference>
<evidence type="ECO:0000256" key="5">
    <source>
        <dbReference type="ARBA" id="ARBA00022857"/>
    </source>
</evidence>
<dbReference type="InterPro" id="IPR000415">
    <property type="entry name" value="Nitroreductase-like"/>
</dbReference>
<organism evidence="9 10">
    <name type="scientific">Falsibacillus albus</name>
    <dbReference type="NCBI Taxonomy" id="2478915"/>
    <lineage>
        <taxon>Bacteria</taxon>
        <taxon>Bacillati</taxon>
        <taxon>Bacillota</taxon>
        <taxon>Bacilli</taxon>
        <taxon>Bacillales</taxon>
        <taxon>Bacillaceae</taxon>
        <taxon>Falsibacillus</taxon>
    </lineage>
</organism>
<evidence type="ECO:0000256" key="7">
    <source>
        <dbReference type="ARBA" id="ARBA00023027"/>
    </source>
</evidence>
<evidence type="ECO:0000313" key="10">
    <source>
        <dbReference type="Proteomes" id="UP000276770"/>
    </source>
</evidence>
<evidence type="ECO:0000259" key="8">
    <source>
        <dbReference type="Pfam" id="PF00881"/>
    </source>
</evidence>
<evidence type="ECO:0000256" key="6">
    <source>
        <dbReference type="ARBA" id="ARBA00023002"/>
    </source>
</evidence>
<keyword evidence="7" id="KW-0520">NAD</keyword>
<dbReference type="InterPro" id="IPR052530">
    <property type="entry name" value="NAD(P)H_nitroreductase"/>
</dbReference>
<name>A0A3L7JPQ8_9BACI</name>
<dbReference type="CDD" id="cd02135">
    <property type="entry name" value="YdjA-like"/>
    <property type="match status" value="1"/>
</dbReference>
<protein>
    <submittedName>
        <fullName evidence="9">Nitroreductase</fullName>
    </submittedName>
</protein>
<comment type="cofactor">
    <cofactor evidence="1">
        <name>FMN</name>
        <dbReference type="ChEBI" id="CHEBI:58210"/>
    </cofactor>
</comment>
<dbReference type="PANTHER" id="PTHR43821">
    <property type="entry name" value="NAD(P)H NITROREDUCTASE YDJA-RELATED"/>
    <property type="match status" value="1"/>
</dbReference>
<dbReference type="OrthoDB" id="9804207at2"/>
<dbReference type="Proteomes" id="UP000276770">
    <property type="component" value="Unassembled WGS sequence"/>
</dbReference>
<dbReference type="SUPFAM" id="SSF55469">
    <property type="entry name" value="FMN-dependent nitroreductase-like"/>
    <property type="match status" value="1"/>
</dbReference>